<evidence type="ECO:0000313" key="5">
    <source>
        <dbReference type="Proteomes" id="UP001604277"/>
    </source>
</evidence>
<keyword evidence="2" id="KW-0539">Nucleus</keyword>
<gene>
    <name evidence="4" type="ORF">Fot_25896</name>
</gene>
<feature type="compositionally biased region" description="Low complexity" evidence="3">
    <location>
        <begin position="23"/>
        <end position="42"/>
    </location>
</feature>
<evidence type="ECO:0000256" key="1">
    <source>
        <dbReference type="ARBA" id="ARBA00004123"/>
    </source>
</evidence>
<comment type="subcellular location">
    <subcellularLocation>
        <location evidence="1">Nucleus</location>
    </subcellularLocation>
</comment>
<dbReference type="PANTHER" id="PTHR33172:SF29">
    <property type="entry name" value="OS06G0559400 PROTEIN"/>
    <property type="match status" value="1"/>
</dbReference>
<proteinExistence type="predicted"/>
<sequence>MESFLNPEIKNVIIDENFQLQDSVSSSSSESDSFEEVNSSSDPLQDMSCLLQQLPIKRGLSEHYNGKSQSFTCLSNLKCLEELAKPENPYNKKLKSCKSDGRILEMQSPRKNTGSRQLIAKKTSRRSCGRRDSRPPMAPPYRSTSFTNQTPLFA</sequence>
<keyword evidence="5" id="KW-1185">Reference proteome</keyword>
<accession>A0ABD1UBH5</accession>
<name>A0ABD1UBH5_9LAMI</name>
<dbReference type="GO" id="GO:0006950">
    <property type="term" value="P:response to stress"/>
    <property type="evidence" value="ECO:0007669"/>
    <property type="project" value="UniProtKB-ARBA"/>
</dbReference>
<reference evidence="5" key="1">
    <citation type="submission" date="2024-07" db="EMBL/GenBank/DDBJ databases">
        <title>Two chromosome-level genome assemblies of Korean endemic species Abeliophyllum distichum and Forsythia ovata (Oleaceae).</title>
        <authorList>
            <person name="Jang H."/>
        </authorList>
    </citation>
    <scope>NUCLEOTIDE SEQUENCE [LARGE SCALE GENOMIC DNA]</scope>
</reference>
<comment type="caution">
    <text evidence="4">The sequence shown here is derived from an EMBL/GenBank/DDBJ whole genome shotgun (WGS) entry which is preliminary data.</text>
</comment>
<dbReference type="AlphaFoldDB" id="A0ABD1UBH5"/>
<organism evidence="4 5">
    <name type="scientific">Forsythia ovata</name>
    <dbReference type="NCBI Taxonomy" id="205694"/>
    <lineage>
        <taxon>Eukaryota</taxon>
        <taxon>Viridiplantae</taxon>
        <taxon>Streptophyta</taxon>
        <taxon>Embryophyta</taxon>
        <taxon>Tracheophyta</taxon>
        <taxon>Spermatophyta</taxon>
        <taxon>Magnoliopsida</taxon>
        <taxon>eudicotyledons</taxon>
        <taxon>Gunneridae</taxon>
        <taxon>Pentapetalae</taxon>
        <taxon>asterids</taxon>
        <taxon>lamiids</taxon>
        <taxon>Lamiales</taxon>
        <taxon>Oleaceae</taxon>
        <taxon>Forsythieae</taxon>
        <taxon>Forsythia</taxon>
    </lineage>
</organism>
<feature type="region of interest" description="Disordered" evidence="3">
    <location>
        <begin position="106"/>
        <end position="154"/>
    </location>
</feature>
<evidence type="ECO:0000313" key="4">
    <source>
        <dbReference type="EMBL" id="KAL2521973.1"/>
    </source>
</evidence>
<evidence type="ECO:0000256" key="2">
    <source>
        <dbReference type="ARBA" id="ARBA00023242"/>
    </source>
</evidence>
<feature type="compositionally biased region" description="Polar residues" evidence="3">
    <location>
        <begin position="142"/>
        <end position="154"/>
    </location>
</feature>
<dbReference type="EMBL" id="JBFOLJ010000007">
    <property type="protein sequence ID" value="KAL2521973.1"/>
    <property type="molecule type" value="Genomic_DNA"/>
</dbReference>
<dbReference type="GO" id="GO:0005634">
    <property type="term" value="C:nucleus"/>
    <property type="evidence" value="ECO:0007669"/>
    <property type="project" value="UniProtKB-SubCell"/>
</dbReference>
<dbReference type="PANTHER" id="PTHR33172">
    <property type="entry name" value="OS08G0516900 PROTEIN"/>
    <property type="match status" value="1"/>
</dbReference>
<dbReference type="InterPro" id="IPR051992">
    <property type="entry name" value="OxStress_Response_Reg"/>
</dbReference>
<protein>
    <submittedName>
        <fullName evidence="4">Uncharacterized protein</fullName>
    </submittedName>
</protein>
<dbReference type="Proteomes" id="UP001604277">
    <property type="component" value="Unassembled WGS sequence"/>
</dbReference>
<feature type="region of interest" description="Disordered" evidence="3">
    <location>
        <begin position="23"/>
        <end position="43"/>
    </location>
</feature>
<evidence type="ECO:0000256" key="3">
    <source>
        <dbReference type="SAM" id="MobiDB-lite"/>
    </source>
</evidence>